<evidence type="ECO:0000259" key="2">
    <source>
        <dbReference type="Pfam" id="PF00817"/>
    </source>
</evidence>
<dbReference type="SUPFAM" id="SSF56672">
    <property type="entry name" value="DNA/RNA polymerases"/>
    <property type="match status" value="1"/>
</dbReference>
<dbReference type="InterPro" id="IPR050356">
    <property type="entry name" value="SulA_CellDiv_inhibitor"/>
</dbReference>
<feature type="domain" description="UmuC" evidence="2">
    <location>
        <begin position="42"/>
        <end position="168"/>
    </location>
</feature>
<dbReference type="AlphaFoldDB" id="A0AAU0MII2"/>
<name>A0AAU0MII2_9MICO</name>
<dbReference type="InterPro" id="IPR043502">
    <property type="entry name" value="DNA/RNA_pol_sf"/>
</dbReference>
<keyword evidence="4" id="KW-1185">Reference proteome</keyword>
<gene>
    <name evidence="3" type="ORF">RYJ27_04185</name>
</gene>
<organism evidence="3 4">
    <name type="scientific">Microbacterium limosum</name>
    <dbReference type="NCBI Taxonomy" id="3079935"/>
    <lineage>
        <taxon>Bacteria</taxon>
        <taxon>Bacillati</taxon>
        <taxon>Actinomycetota</taxon>
        <taxon>Actinomycetes</taxon>
        <taxon>Micrococcales</taxon>
        <taxon>Microbacteriaceae</taxon>
        <taxon>Microbacterium</taxon>
    </lineage>
</organism>
<dbReference type="InterPro" id="IPR001126">
    <property type="entry name" value="UmuC"/>
</dbReference>
<reference evidence="3 4" key="1">
    <citation type="submission" date="2023-10" db="EMBL/GenBank/DDBJ databases">
        <title>Y20.</title>
        <authorList>
            <person name="Zhang G."/>
            <person name="Ding Y."/>
        </authorList>
    </citation>
    <scope>NUCLEOTIDE SEQUENCE [LARGE SCALE GENOMIC DNA]</scope>
    <source>
        <strain evidence="3 4">Y20</strain>
    </source>
</reference>
<dbReference type="EMBL" id="CP137080">
    <property type="protein sequence ID" value="WOQ70414.1"/>
    <property type="molecule type" value="Genomic_DNA"/>
</dbReference>
<dbReference type="PANTHER" id="PTHR35369:SF2">
    <property type="entry name" value="BLR3025 PROTEIN"/>
    <property type="match status" value="1"/>
</dbReference>
<dbReference type="CDD" id="cd03468">
    <property type="entry name" value="PolY_like"/>
    <property type="match status" value="1"/>
</dbReference>
<dbReference type="KEGG" id="mliy:RYJ27_04185"/>
<evidence type="ECO:0000256" key="1">
    <source>
        <dbReference type="ARBA" id="ARBA00022763"/>
    </source>
</evidence>
<accession>A0AAU0MII2</accession>
<dbReference type="Proteomes" id="UP001329313">
    <property type="component" value="Chromosome"/>
</dbReference>
<evidence type="ECO:0000313" key="3">
    <source>
        <dbReference type="EMBL" id="WOQ70414.1"/>
    </source>
</evidence>
<sequence length="529" mass="57278">MTPARVADGTPSPPASTTPVRTLVVWVPDWPVHALLRERGSTLDEAAPIAVVRGNRIVACSERARAQGVRRGQRRRDAQAACPGLHLVPDDEARDNRGFLPVVSRIEQHAPGVQIVRAGLGALRARGPARYYGGEDAAARVLQGDLARAGLPETRVGIGDGPFTAEQAARLTSPDAPVRIVPPGEAGAFLAPLSVRALADDEIIGLLARLGVQTLGAFAELDEEKVRERFADRGIRLHRLARGLDARTVTARTPPPELEREVSFEPPLELVDQIGFAVRVTADAFISALSERALVCTELRVELLDDRGGRSERVWLHPTTFDAAAVVDRVRWQLEAAIGGELTSGVSQVRLAPESVDEAAHHEPGLFGQGPGERVHHALSRVQAMLGHRGVLTPAIGGGRSPAERQVLVPWGDRVTTAADRGQPWPGSLPAPHPTTVYAALPPIVVLDAEGAPVTIDARGRMSAPPASLGREGRRRDVAAWAGPWALRERDWDPQRRRLAYRVQAVDDRQEAWLLVYEDEAWHAEGRYD</sequence>
<dbReference type="RefSeq" id="WP_330171495.1">
    <property type="nucleotide sequence ID" value="NZ_CP137080.1"/>
</dbReference>
<dbReference type="Pfam" id="PF00817">
    <property type="entry name" value="IMS"/>
    <property type="match status" value="1"/>
</dbReference>
<dbReference type="PANTHER" id="PTHR35369">
    <property type="entry name" value="BLR3025 PROTEIN-RELATED"/>
    <property type="match status" value="1"/>
</dbReference>
<evidence type="ECO:0000313" key="4">
    <source>
        <dbReference type="Proteomes" id="UP001329313"/>
    </source>
</evidence>
<dbReference type="Gene3D" id="3.40.1170.60">
    <property type="match status" value="1"/>
</dbReference>
<proteinExistence type="predicted"/>
<keyword evidence="1" id="KW-0227">DNA damage</keyword>
<dbReference type="GO" id="GO:0006281">
    <property type="term" value="P:DNA repair"/>
    <property type="evidence" value="ECO:0007669"/>
    <property type="project" value="InterPro"/>
</dbReference>
<protein>
    <submittedName>
        <fullName evidence="3">DNA polymerase Y family protein</fullName>
    </submittedName>
</protein>